<organism evidence="1 2">
    <name type="scientific">Dovyalis caffra</name>
    <dbReference type="NCBI Taxonomy" id="77055"/>
    <lineage>
        <taxon>Eukaryota</taxon>
        <taxon>Viridiplantae</taxon>
        <taxon>Streptophyta</taxon>
        <taxon>Embryophyta</taxon>
        <taxon>Tracheophyta</taxon>
        <taxon>Spermatophyta</taxon>
        <taxon>Magnoliopsida</taxon>
        <taxon>eudicotyledons</taxon>
        <taxon>Gunneridae</taxon>
        <taxon>Pentapetalae</taxon>
        <taxon>rosids</taxon>
        <taxon>fabids</taxon>
        <taxon>Malpighiales</taxon>
        <taxon>Salicaceae</taxon>
        <taxon>Flacourtieae</taxon>
        <taxon>Dovyalis</taxon>
    </lineage>
</organism>
<proteinExistence type="predicted"/>
<dbReference type="EMBL" id="CAWUPB010000893">
    <property type="protein sequence ID" value="CAK7328368.1"/>
    <property type="molecule type" value="Genomic_DNA"/>
</dbReference>
<protein>
    <recommendedName>
        <fullName evidence="3">Ribosomal protein L32</fullName>
    </recommendedName>
</protein>
<comment type="caution">
    <text evidence="1">The sequence shown here is derived from an EMBL/GenBank/DDBJ whole genome shotgun (WGS) entry which is preliminary data.</text>
</comment>
<evidence type="ECO:0008006" key="3">
    <source>
        <dbReference type="Google" id="ProtNLM"/>
    </source>
</evidence>
<keyword evidence="2" id="KW-1185">Reference proteome</keyword>
<evidence type="ECO:0000313" key="1">
    <source>
        <dbReference type="EMBL" id="CAK7328368.1"/>
    </source>
</evidence>
<gene>
    <name evidence="1" type="ORF">DCAF_LOCUS6090</name>
</gene>
<sequence>MAKRKYHVKKLEKVPGRELINLVFSWSIQDVLNKDLSKSQVWCSTKIRPKARDTSDLGPIFSCSPLAPSAQTWTIPDHKLLEFI</sequence>
<evidence type="ECO:0000313" key="2">
    <source>
        <dbReference type="Proteomes" id="UP001314170"/>
    </source>
</evidence>
<dbReference type="AlphaFoldDB" id="A0AAV1R5U5"/>
<accession>A0AAV1R5U5</accession>
<reference evidence="1 2" key="1">
    <citation type="submission" date="2024-01" db="EMBL/GenBank/DDBJ databases">
        <authorList>
            <person name="Waweru B."/>
        </authorList>
    </citation>
    <scope>NUCLEOTIDE SEQUENCE [LARGE SCALE GENOMIC DNA]</scope>
</reference>
<dbReference type="Proteomes" id="UP001314170">
    <property type="component" value="Unassembled WGS sequence"/>
</dbReference>
<name>A0AAV1R5U5_9ROSI</name>